<dbReference type="Pfam" id="PF00672">
    <property type="entry name" value="HAMP"/>
    <property type="match status" value="1"/>
</dbReference>
<dbReference type="PANTHER" id="PTHR32089">
    <property type="entry name" value="METHYL-ACCEPTING CHEMOTAXIS PROTEIN MCPB"/>
    <property type="match status" value="1"/>
</dbReference>
<keyword evidence="6" id="KW-0472">Membrane</keyword>
<dbReference type="InterPro" id="IPR003660">
    <property type="entry name" value="HAMP_dom"/>
</dbReference>
<proteinExistence type="inferred from homology"/>
<name>A0A3S0PRR9_9VIBR</name>
<feature type="transmembrane region" description="Helical" evidence="6">
    <location>
        <begin position="12"/>
        <end position="31"/>
    </location>
</feature>
<feature type="transmembrane region" description="Helical" evidence="6">
    <location>
        <begin position="200"/>
        <end position="222"/>
    </location>
</feature>
<dbReference type="Gene3D" id="1.10.287.950">
    <property type="entry name" value="Methyl-accepting chemotaxis protein"/>
    <property type="match status" value="1"/>
</dbReference>
<reference evidence="10 11" key="1">
    <citation type="submission" date="2018-12" db="EMBL/GenBank/DDBJ databases">
        <title>Vibrio sp. isolated from China Sea.</title>
        <authorList>
            <person name="Li Y."/>
        </authorList>
    </citation>
    <scope>NUCLEOTIDE SEQUENCE [LARGE SCALE GENOMIC DNA]</scope>
    <source>
        <strain evidence="10 11">BEI207</strain>
    </source>
</reference>
<dbReference type="GO" id="GO:0005886">
    <property type="term" value="C:plasma membrane"/>
    <property type="evidence" value="ECO:0007669"/>
    <property type="project" value="UniProtKB-SubCell"/>
</dbReference>
<dbReference type="GO" id="GO:0006935">
    <property type="term" value="P:chemotaxis"/>
    <property type="evidence" value="ECO:0007669"/>
    <property type="project" value="InterPro"/>
</dbReference>
<dbReference type="PRINTS" id="PR00260">
    <property type="entry name" value="CHEMTRNSDUCR"/>
</dbReference>
<sequence length="547" mass="59164">MRQLLSSLSIKLQVVVPVVFTLLLLIGGITFSTSSLKLAFGEVTTSTENLVQHKDQLTQIIDNTYGMRIKAIYSLFRAEDVKQLQSTLRAKQNENMRLLTALNNVSGLQSEVEQMKTAVENYVDYSINTMIPLLNVKHSQTQATAQFQAEYDRASAVYRDKGVQMVKAIENLSKKLNQIALEEVAHNESIHSSVLTNSTIGLVAVLVVAFIISWLLAGIIVTPVKKLQQAMKELAQGNLTASVEEQGNNEITALSRDFNATVGQLKGTVDSLVRISVDVASASTELAAVMTQSSANSDQEKNEVEQVASAINQMETTASEVTQNANLADSASSHADQLARESLAIFEQNTRESAKMADQLTEAANVVNSLKEQSEQIGKVIEVIEGISEQTNLLALNAAIEAARAGESGRGFAVVADEVRMLAARTQESTKEIQSIIEELQQQSGSANDSMNSSLEMLSQNQQQAAKVSEALNNISNSITELTTLNSHVAVASEEQGQVTADINNNLGNIYELVSQNVTGITQAAAASQELSNLAENQKEQLGFFKV</sequence>
<dbReference type="GO" id="GO:0007165">
    <property type="term" value="P:signal transduction"/>
    <property type="evidence" value="ECO:0007669"/>
    <property type="project" value="UniProtKB-KW"/>
</dbReference>
<dbReference type="OrthoDB" id="5593683at2"/>
<evidence type="ECO:0000313" key="11">
    <source>
        <dbReference type="Proteomes" id="UP000268973"/>
    </source>
</evidence>
<keyword evidence="2" id="KW-0997">Cell inner membrane</keyword>
<protein>
    <submittedName>
        <fullName evidence="10">Methyl-accepting chemotaxis protein</fullName>
    </submittedName>
</protein>
<dbReference type="AlphaFoldDB" id="A0A3S0PRR9"/>
<dbReference type="FunFam" id="1.10.287.950:FF:000001">
    <property type="entry name" value="Methyl-accepting chemotaxis sensory transducer"/>
    <property type="match status" value="1"/>
</dbReference>
<evidence type="ECO:0000259" key="7">
    <source>
        <dbReference type="PROSITE" id="PS50111"/>
    </source>
</evidence>
<accession>A0A3S0PRR9</accession>
<evidence type="ECO:0000256" key="1">
    <source>
        <dbReference type="ARBA" id="ARBA00004429"/>
    </source>
</evidence>
<dbReference type="RefSeq" id="WP_126572930.1">
    <property type="nucleotide sequence ID" value="NZ_RXZH01000001.1"/>
</dbReference>
<dbReference type="InterPro" id="IPR004089">
    <property type="entry name" value="MCPsignal_dom"/>
</dbReference>
<dbReference type="InterPro" id="IPR000727">
    <property type="entry name" value="T_SNARE_dom"/>
</dbReference>
<evidence type="ECO:0000256" key="6">
    <source>
        <dbReference type="SAM" id="Phobius"/>
    </source>
</evidence>
<dbReference type="CDD" id="cd06225">
    <property type="entry name" value="HAMP"/>
    <property type="match status" value="1"/>
</dbReference>
<dbReference type="GO" id="GO:0004888">
    <property type="term" value="F:transmembrane signaling receptor activity"/>
    <property type="evidence" value="ECO:0007669"/>
    <property type="project" value="InterPro"/>
</dbReference>
<evidence type="ECO:0000256" key="4">
    <source>
        <dbReference type="ARBA" id="ARBA00029447"/>
    </source>
</evidence>
<dbReference type="PROSITE" id="PS50111">
    <property type="entry name" value="CHEMOTAXIS_TRANSDUC_2"/>
    <property type="match status" value="1"/>
</dbReference>
<dbReference type="SUPFAM" id="SSF58104">
    <property type="entry name" value="Methyl-accepting chemotaxis protein (MCP) signaling domain"/>
    <property type="match status" value="1"/>
</dbReference>
<comment type="similarity">
    <text evidence="4">Belongs to the methyl-accepting chemotaxis (MCP) protein family.</text>
</comment>
<keyword evidence="3 5" id="KW-0807">Transducer</keyword>
<feature type="domain" description="Methyl-accepting transducer" evidence="7">
    <location>
        <begin position="275"/>
        <end position="511"/>
    </location>
</feature>
<comment type="subcellular location">
    <subcellularLocation>
        <location evidence="1">Cell inner membrane</location>
        <topology evidence="1">Multi-pass membrane protein</topology>
    </subcellularLocation>
</comment>
<dbReference type="PANTHER" id="PTHR32089:SF33">
    <property type="entry name" value="TOXIN COREGULATED PILUS BIOSYNTHESIS PROTEIN I"/>
    <property type="match status" value="1"/>
</dbReference>
<feature type="domain" description="T-SNARE coiled-coil homology" evidence="8">
    <location>
        <begin position="462"/>
        <end position="524"/>
    </location>
</feature>
<gene>
    <name evidence="10" type="ORF">EJ063_05200</name>
</gene>
<evidence type="ECO:0000313" key="10">
    <source>
        <dbReference type="EMBL" id="RTZ18184.1"/>
    </source>
</evidence>
<feature type="domain" description="HAMP" evidence="9">
    <location>
        <begin position="218"/>
        <end position="270"/>
    </location>
</feature>
<dbReference type="PROSITE" id="PS50192">
    <property type="entry name" value="T_SNARE"/>
    <property type="match status" value="1"/>
</dbReference>
<evidence type="ECO:0000256" key="2">
    <source>
        <dbReference type="ARBA" id="ARBA00022519"/>
    </source>
</evidence>
<dbReference type="SMART" id="SM00283">
    <property type="entry name" value="MA"/>
    <property type="match status" value="1"/>
</dbReference>
<dbReference type="SMART" id="SM00304">
    <property type="entry name" value="HAMP"/>
    <property type="match status" value="1"/>
</dbReference>
<keyword evidence="2" id="KW-1003">Cell membrane</keyword>
<dbReference type="Pfam" id="PF00015">
    <property type="entry name" value="MCPsignal"/>
    <property type="match status" value="1"/>
</dbReference>
<dbReference type="PROSITE" id="PS50885">
    <property type="entry name" value="HAMP"/>
    <property type="match status" value="1"/>
</dbReference>
<dbReference type="Proteomes" id="UP000268973">
    <property type="component" value="Unassembled WGS sequence"/>
</dbReference>
<organism evidence="10 11">
    <name type="scientific">Vibrio aquaticus</name>
    <dbReference type="NCBI Taxonomy" id="2496559"/>
    <lineage>
        <taxon>Bacteria</taxon>
        <taxon>Pseudomonadati</taxon>
        <taxon>Pseudomonadota</taxon>
        <taxon>Gammaproteobacteria</taxon>
        <taxon>Vibrionales</taxon>
        <taxon>Vibrionaceae</taxon>
        <taxon>Vibrio</taxon>
    </lineage>
</organism>
<evidence type="ECO:0000256" key="3">
    <source>
        <dbReference type="ARBA" id="ARBA00023224"/>
    </source>
</evidence>
<keyword evidence="6" id="KW-0812">Transmembrane</keyword>
<evidence type="ECO:0000259" key="9">
    <source>
        <dbReference type="PROSITE" id="PS50885"/>
    </source>
</evidence>
<comment type="caution">
    <text evidence="10">The sequence shown here is derived from an EMBL/GenBank/DDBJ whole genome shotgun (WGS) entry which is preliminary data.</text>
</comment>
<evidence type="ECO:0000259" key="8">
    <source>
        <dbReference type="PROSITE" id="PS50192"/>
    </source>
</evidence>
<keyword evidence="6" id="KW-1133">Transmembrane helix</keyword>
<dbReference type="InterPro" id="IPR004090">
    <property type="entry name" value="Chemotax_Me-accpt_rcpt"/>
</dbReference>
<keyword evidence="11" id="KW-1185">Reference proteome</keyword>
<evidence type="ECO:0000256" key="5">
    <source>
        <dbReference type="PROSITE-ProRule" id="PRU00284"/>
    </source>
</evidence>
<dbReference type="EMBL" id="RXZH01000001">
    <property type="protein sequence ID" value="RTZ18184.1"/>
    <property type="molecule type" value="Genomic_DNA"/>
</dbReference>